<dbReference type="SUPFAM" id="SSF52096">
    <property type="entry name" value="ClpP/crotonase"/>
    <property type="match status" value="1"/>
</dbReference>
<dbReference type="AlphaFoldDB" id="A0A2T0ZTN2"/>
<evidence type="ECO:0000313" key="4">
    <source>
        <dbReference type="Proteomes" id="UP000237752"/>
    </source>
</evidence>
<dbReference type="PROSITE" id="PS00166">
    <property type="entry name" value="ENOYL_COA_HYDRATASE"/>
    <property type="match status" value="1"/>
</dbReference>
<comment type="caution">
    <text evidence="3">The sequence shown here is derived from an EMBL/GenBank/DDBJ whole genome shotgun (WGS) entry which is preliminary data.</text>
</comment>
<accession>A0A2T0ZTN2</accession>
<name>A0A2T0ZTN2_9ACTN</name>
<dbReference type="InterPro" id="IPR018376">
    <property type="entry name" value="Enoyl-CoA_hyd/isom_CS"/>
</dbReference>
<dbReference type="EMBL" id="PVUE01000018">
    <property type="protein sequence ID" value="PRZ39712.1"/>
    <property type="molecule type" value="Genomic_DNA"/>
</dbReference>
<dbReference type="InterPro" id="IPR001753">
    <property type="entry name" value="Enoyl-CoA_hydra/iso"/>
</dbReference>
<dbReference type="InterPro" id="IPR029045">
    <property type="entry name" value="ClpP/crotonase-like_dom_sf"/>
</dbReference>
<dbReference type="PANTHER" id="PTHR43802:SF1">
    <property type="entry name" value="IP11341P-RELATED"/>
    <property type="match status" value="1"/>
</dbReference>
<dbReference type="Gene3D" id="3.90.226.10">
    <property type="entry name" value="2-enoyl-CoA Hydratase, Chain A, domain 1"/>
    <property type="match status" value="1"/>
</dbReference>
<organism evidence="3 4">
    <name type="scientific">Antricoccus suffuscus</name>
    <dbReference type="NCBI Taxonomy" id="1629062"/>
    <lineage>
        <taxon>Bacteria</taxon>
        <taxon>Bacillati</taxon>
        <taxon>Actinomycetota</taxon>
        <taxon>Actinomycetes</taxon>
        <taxon>Geodermatophilales</taxon>
        <taxon>Antricoccaceae</taxon>
        <taxon>Antricoccus</taxon>
    </lineage>
</organism>
<dbReference type="GO" id="GO:0003824">
    <property type="term" value="F:catalytic activity"/>
    <property type="evidence" value="ECO:0007669"/>
    <property type="project" value="InterPro"/>
</dbReference>
<keyword evidence="4" id="KW-1185">Reference proteome</keyword>
<gene>
    <name evidence="3" type="ORF">CLV47_11876</name>
</gene>
<dbReference type="RefSeq" id="WP_202862671.1">
    <property type="nucleotide sequence ID" value="NZ_PVUE01000018.1"/>
</dbReference>
<evidence type="ECO:0000313" key="3">
    <source>
        <dbReference type="EMBL" id="PRZ39712.1"/>
    </source>
</evidence>
<dbReference type="CDD" id="cd06558">
    <property type="entry name" value="crotonase-like"/>
    <property type="match status" value="1"/>
</dbReference>
<dbReference type="Proteomes" id="UP000237752">
    <property type="component" value="Unassembled WGS sequence"/>
</dbReference>
<sequence>MTDFTLDIDLRSDHVATIAFGRGANNFFDVRLISAIADALDGLAADGSARAVVLTGMGQHFCAGADLARGPGDVEDTVGGSEGPHLYDAAVRLFEQPLPLVAAVQGAAIGGGLGLALACDFRIASPDARFSAPFARLGVHNGFGTSVTLPLAVGHQKAIELLYTGRRVKATEAAAIGLVDILANEGTSLAGAHALAREIAASAPLAVQSMRVTMRGHLANAVRAATEREKTEQAIHFATGDAAEGIRADRERRAPVFLGR</sequence>
<reference evidence="3 4" key="1">
    <citation type="submission" date="2018-03" db="EMBL/GenBank/DDBJ databases">
        <title>Genomic Encyclopedia of Archaeal and Bacterial Type Strains, Phase II (KMG-II): from individual species to whole genera.</title>
        <authorList>
            <person name="Goeker M."/>
        </authorList>
    </citation>
    <scope>NUCLEOTIDE SEQUENCE [LARGE SCALE GENOMIC DNA]</scope>
    <source>
        <strain evidence="3 4">DSM 100065</strain>
    </source>
</reference>
<dbReference type="Pfam" id="PF00378">
    <property type="entry name" value="ECH_1"/>
    <property type="match status" value="1"/>
</dbReference>
<protein>
    <submittedName>
        <fullName evidence="3">Enoyl-CoA hydratase/carnithine racemase</fullName>
    </submittedName>
</protein>
<proteinExistence type="inferred from homology"/>
<comment type="similarity">
    <text evidence="1 2">Belongs to the enoyl-CoA hydratase/isomerase family.</text>
</comment>
<evidence type="ECO:0000256" key="2">
    <source>
        <dbReference type="RuleBase" id="RU003707"/>
    </source>
</evidence>
<evidence type="ECO:0000256" key="1">
    <source>
        <dbReference type="ARBA" id="ARBA00005254"/>
    </source>
</evidence>
<dbReference type="PANTHER" id="PTHR43802">
    <property type="entry name" value="ENOYL-COA HYDRATASE"/>
    <property type="match status" value="1"/>
</dbReference>